<accession>Q4SPK2</accession>
<dbReference type="KEGG" id="tng:GSTEN00014787G001"/>
<sequence length="127" mass="14705">MAVTPEEERAQKQKQKSNTCTVLVELLQKNRRRKDRVHFLYAASTSPRGVWRKLRLDLGPYIIVASTYRPNQSGHFFVRIFSKTGNTLGQDSSFMASERRSAWLQSRRDDKVNAKELMELFNSGSPR</sequence>
<organism evidence="2">
    <name type="scientific">Tetraodon nigroviridis</name>
    <name type="common">Spotted green pufferfish</name>
    <name type="synonym">Chelonodon nigroviridis</name>
    <dbReference type="NCBI Taxonomy" id="99883"/>
    <lineage>
        <taxon>Eukaryota</taxon>
        <taxon>Metazoa</taxon>
        <taxon>Chordata</taxon>
        <taxon>Craniata</taxon>
        <taxon>Vertebrata</taxon>
        <taxon>Euteleostomi</taxon>
        <taxon>Actinopterygii</taxon>
        <taxon>Neopterygii</taxon>
        <taxon>Teleostei</taxon>
        <taxon>Neoteleostei</taxon>
        <taxon>Acanthomorphata</taxon>
        <taxon>Eupercaria</taxon>
        <taxon>Tetraodontiformes</taxon>
        <taxon>Tetradontoidea</taxon>
        <taxon>Tetraodontidae</taxon>
        <taxon>Tetraodon</taxon>
    </lineage>
</organism>
<protein>
    <submittedName>
        <fullName evidence="2">(spotted green pufferfish) hypothetical protein</fullName>
    </submittedName>
</protein>
<evidence type="ECO:0000259" key="1">
    <source>
        <dbReference type="SMART" id="SM00720"/>
    </source>
</evidence>
<feature type="domain" description="Peptidase C2 calpain" evidence="1">
    <location>
        <begin position="4"/>
        <end position="89"/>
    </location>
</feature>
<dbReference type="InterPro" id="IPR022682">
    <property type="entry name" value="Calpain_domain_III"/>
</dbReference>
<dbReference type="AlphaFoldDB" id="Q4SPK2"/>
<reference evidence="2" key="1">
    <citation type="journal article" date="2004" name="Nature">
        <title>Genome duplication in the teleost fish Tetraodon nigroviridis reveals the early vertebrate proto-karyotype.</title>
        <authorList>
            <person name="Jaillon O."/>
            <person name="Aury J.-M."/>
            <person name="Brunet F."/>
            <person name="Petit J.-L."/>
            <person name="Stange-Thomann N."/>
            <person name="Mauceli E."/>
            <person name="Bouneau L."/>
            <person name="Fischer C."/>
            <person name="Ozouf-Costaz C."/>
            <person name="Bernot A."/>
            <person name="Nicaud S."/>
            <person name="Jaffe D."/>
            <person name="Fisher S."/>
            <person name="Lutfalla G."/>
            <person name="Dossat C."/>
            <person name="Segurens B."/>
            <person name="Dasilva C."/>
            <person name="Salanoubat M."/>
            <person name="Levy M."/>
            <person name="Boudet N."/>
            <person name="Castellano S."/>
            <person name="Anthouard V."/>
            <person name="Jubin C."/>
            <person name="Castelli V."/>
            <person name="Katinka M."/>
            <person name="Vacherie B."/>
            <person name="Biemont C."/>
            <person name="Skalli Z."/>
            <person name="Cattolico L."/>
            <person name="Poulain J."/>
            <person name="De Berardinis V."/>
            <person name="Cruaud C."/>
            <person name="Duprat S."/>
            <person name="Brottier P."/>
            <person name="Coutanceau J.-P."/>
            <person name="Gouzy J."/>
            <person name="Parra G."/>
            <person name="Lardier G."/>
            <person name="Chapple C."/>
            <person name="McKernan K.J."/>
            <person name="McEwan P."/>
            <person name="Bosak S."/>
            <person name="Kellis M."/>
            <person name="Volff J.-N."/>
            <person name="Guigo R."/>
            <person name="Zody M.C."/>
            <person name="Mesirov J."/>
            <person name="Lindblad-Toh K."/>
            <person name="Birren B."/>
            <person name="Nusbaum C."/>
            <person name="Kahn D."/>
            <person name="Robinson-Rechavi M."/>
            <person name="Laudet V."/>
            <person name="Schachter V."/>
            <person name="Quetier F."/>
            <person name="Saurin W."/>
            <person name="Scarpelli C."/>
            <person name="Wincker P."/>
            <person name="Lander E.S."/>
            <person name="Weissenbach J."/>
            <person name="Roest Crollius H."/>
        </authorList>
    </citation>
    <scope>NUCLEOTIDE SEQUENCE [LARGE SCALE GENOMIC DNA]</scope>
</reference>
<proteinExistence type="predicted"/>
<dbReference type="Gene3D" id="2.60.120.380">
    <property type="match status" value="1"/>
</dbReference>
<evidence type="ECO:0000313" key="2">
    <source>
        <dbReference type="EMBL" id="CAF97430.1"/>
    </source>
</evidence>
<dbReference type="SUPFAM" id="SSF49758">
    <property type="entry name" value="Calpain large subunit, middle domain (domain III)"/>
    <property type="match status" value="1"/>
</dbReference>
<dbReference type="InterPro" id="IPR036213">
    <property type="entry name" value="Calpain_III_sf"/>
</dbReference>
<dbReference type="Pfam" id="PF01067">
    <property type="entry name" value="Calpain_III"/>
    <property type="match status" value="1"/>
</dbReference>
<gene>
    <name evidence="2" type="ORF">GSTENG00014787001</name>
</gene>
<dbReference type="SMART" id="SM00720">
    <property type="entry name" value="calpain_III"/>
    <property type="match status" value="1"/>
</dbReference>
<reference evidence="2" key="2">
    <citation type="submission" date="2004-02" db="EMBL/GenBank/DDBJ databases">
        <authorList>
            <consortium name="Genoscope"/>
            <consortium name="Whitehead Institute Centre for Genome Research"/>
        </authorList>
    </citation>
    <scope>NUCLEOTIDE SEQUENCE</scope>
</reference>
<name>Q4SPK2_TETNG</name>
<dbReference type="InterPro" id="IPR022683">
    <property type="entry name" value="Calpain_III"/>
</dbReference>
<comment type="caution">
    <text evidence="2">The sequence shown here is derived from an EMBL/GenBank/DDBJ whole genome shotgun (WGS) entry which is preliminary data.</text>
</comment>
<dbReference type="EMBL" id="CAAE01014537">
    <property type="protein sequence ID" value="CAF97430.1"/>
    <property type="molecule type" value="Genomic_DNA"/>
</dbReference>
<dbReference type="OrthoDB" id="8937393at2759"/>